<dbReference type="GO" id="GO:0043165">
    <property type="term" value="P:Gram-negative-bacterium-type cell outer membrane assembly"/>
    <property type="evidence" value="ECO:0007669"/>
    <property type="project" value="UniProtKB-UniRule"/>
</dbReference>
<dbReference type="InterPro" id="IPR007450">
    <property type="entry name" value="BamE_dom"/>
</dbReference>
<evidence type="ECO:0000256" key="2">
    <source>
        <dbReference type="ARBA" id="ARBA00023136"/>
    </source>
</evidence>
<evidence type="ECO:0000256" key="3">
    <source>
        <dbReference type="ARBA" id="ARBA00023237"/>
    </source>
</evidence>
<dbReference type="GO" id="GO:1990063">
    <property type="term" value="C:Bam protein complex"/>
    <property type="evidence" value="ECO:0007669"/>
    <property type="project" value="TreeGrafter"/>
</dbReference>
<evidence type="ECO:0000256" key="4">
    <source>
        <dbReference type="HAMAP-Rule" id="MF_00925"/>
    </source>
</evidence>
<comment type="similarity">
    <text evidence="4">Belongs to the BamE family.</text>
</comment>
<dbReference type="HAMAP" id="MF_00925">
    <property type="entry name" value="OM_assembly_BamE"/>
    <property type="match status" value="1"/>
</dbReference>
<evidence type="ECO:0000313" key="7">
    <source>
        <dbReference type="Proteomes" id="UP000589896"/>
    </source>
</evidence>
<keyword evidence="4" id="KW-0564">Palmitate</keyword>
<dbReference type="InterPro" id="IPR026592">
    <property type="entry name" value="BamE"/>
</dbReference>
<evidence type="ECO:0000256" key="1">
    <source>
        <dbReference type="ARBA" id="ARBA00022729"/>
    </source>
</evidence>
<comment type="caution">
    <text evidence="6">The sequence shown here is derived from an EMBL/GenBank/DDBJ whole genome shotgun (WGS) entry which is preliminary data.</text>
</comment>
<feature type="domain" description="Outer membrane protein assembly factor BamE" evidence="5">
    <location>
        <begin position="28"/>
        <end position="98"/>
    </location>
</feature>
<dbReference type="EMBL" id="JACCJZ010000017">
    <property type="protein sequence ID" value="NYZ63332.1"/>
    <property type="molecule type" value="Genomic_DNA"/>
</dbReference>
<dbReference type="PROSITE" id="PS51257">
    <property type="entry name" value="PROKAR_LIPOPROTEIN"/>
    <property type="match status" value="1"/>
</dbReference>
<dbReference type="PANTHER" id="PTHR37482">
    <property type="entry name" value="OUTER MEMBRANE PROTEIN ASSEMBLY FACTOR BAME"/>
    <property type="match status" value="1"/>
</dbReference>
<dbReference type="Proteomes" id="UP000589896">
    <property type="component" value="Unassembled WGS sequence"/>
</dbReference>
<evidence type="ECO:0000313" key="6">
    <source>
        <dbReference type="EMBL" id="NYZ63332.1"/>
    </source>
</evidence>
<dbReference type="PANTHER" id="PTHR37482:SF1">
    <property type="entry name" value="OUTER MEMBRANE PROTEIN ASSEMBLY FACTOR BAME"/>
    <property type="match status" value="1"/>
</dbReference>
<keyword evidence="1 4" id="KW-0732">Signal</keyword>
<dbReference type="Gene3D" id="3.30.1450.10">
    <property type="match status" value="1"/>
</dbReference>
<gene>
    <name evidence="4" type="primary">bamE</name>
    <name evidence="6" type="ORF">H0E82_11230</name>
</gene>
<organism evidence="6 7">
    <name type="scientific">Luteimonas deserti</name>
    <dbReference type="NCBI Taxonomy" id="2752306"/>
    <lineage>
        <taxon>Bacteria</taxon>
        <taxon>Pseudomonadati</taxon>
        <taxon>Pseudomonadota</taxon>
        <taxon>Gammaproteobacteria</taxon>
        <taxon>Lysobacterales</taxon>
        <taxon>Lysobacteraceae</taxon>
        <taxon>Luteimonas</taxon>
    </lineage>
</organism>
<protein>
    <recommendedName>
        <fullName evidence="4">Outer membrane protein assembly factor BamE</fullName>
    </recommendedName>
</protein>
<sequence>MQKLLLVPVLALLTSGCAVLYKQPIYQGNLIEQSAAEQLQVGMGKPQVEALLGTPSIADPFHHQRWDYTASERVGRSGRTDVRNFTVFFENDQVVRWEGDYFPNRDQALAEEMRKFGNLPRERGNRRR</sequence>
<dbReference type="GO" id="GO:0051205">
    <property type="term" value="P:protein insertion into membrane"/>
    <property type="evidence" value="ECO:0007669"/>
    <property type="project" value="UniProtKB-UniRule"/>
</dbReference>
<evidence type="ECO:0000259" key="5">
    <source>
        <dbReference type="Pfam" id="PF04355"/>
    </source>
</evidence>
<dbReference type="Pfam" id="PF04355">
    <property type="entry name" value="BamE"/>
    <property type="match status" value="1"/>
</dbReference>
<reference evidence="6 7" key="1">
    <citation type="submission" date="2020-07" db="EMBL/GenBank/DDBJ databases">
        <title>isolation of Luteimonas sp. SJ-16.</title>
        <authorList>
            <person name="Huang X.-X."/>
            <person name="Xu L."/>
            <person name="Sun J.-Q."/>
        </authorList>
    </citation>
    <scope>NUCLEOTIDE SEQUENCE [LARGE SCALE GENOMIC DNA]</scope>
    <source>
        <strain evidence="6 7">SJ-16</strain>
    </source>
</reference>
<comment type="function">
    <text evidence="4">Part of the outer membrane protein assembly complex, which is involved in assembly and insertion of beta-barrel proteins into the outer membrane.</text>
</comment>
<keyword evidence="2 4" id="KW-0472">Membrane</keyword>
<dbReference type="GO" id="GO:0030674">
    <property type="term" value="F:protein-macromolecule adaptor activity"/>
    <property type="evidence" value="ECO:0007669"/>
    <property type="project" value="TreeGrafter"/>
</dbReference>
<accession>A0A7Z0QT62</accession>
<dbReference type="InterPro" id="IPR037873">
    <property type="entry name" value="BamE-like"/>
</dbReference>
<comment type="subcellular location">
    <subcellularLocation>
        <location evidence="4">Cell outer membrane</location>
        <topology evidence="4">Lipid-anchor</topology>
    </subcellularLocation>
</comment>
<keyword evidence="7" id="KW-1185">Reference proteome</keyword>
<dbReference type="RefSeq" id="WP_180545528.1">
    <property type="nucleotide sequence ID" value="NZ_JACCJZ010000017.1"/>
</dbReference>
<keyword evidence="4" id="KW-0449">Lipoprotein</keyword>
<comment type="subunit">
    <text evidence="4">Part of the Bam complex.</text>
</comment>
<keyword evidence="3 4" id="KW-0998">Cell outer membrane</keyword>
<name>A0A7Z0QT62_9GAMM</name>
<dbReference type="AlphaFoldDB" id="A0A7Z0QT62"/>
<proteinExistence type="inferred from homology"/>